<dbReference type="GO" id="GO:0016747">
    <property type="term" value="F:acyltransferase activity, transferring groups other than amino-acyl groups"/>
    <property type="evidence" value="ECO:0007669"/>
    <property type="project" value="InterPro"/>
</dbReference>
<dbReference type="Proteomes" id="UP000290889">
    <property type="component" value="Chromosome"/>
</dbReference>
<accession>A0A411ECV9</accession>
<dbReference type="Pfam" id="PF13673">
    <property type="entry name" value="Acetyltransf_10"/>
    <property type="match status" value="1"/>
</dbReference>
<proteinExistence type="predicted"/>
<evidence type="ECO:0000259" key="1">
    <source>
        <dbReference type="PROSITE" id="PS51186"/>
    </source>
</evidence>
<keyword evidence="2" id="KW-0808">Transferase</keyword>
<dbReference type="PROSITE" id="PS51186">
    <property type="entry name" value="GNAT"/>
    <property type="match status" value="1"/>
</dbReference>
<dbReference type="RefSeq" id="WP_129606521.1">
    <property type="nucleotide sequence ID" value="NZ_CP035544.1"/>
</dbReference>
<dbReference type="KEGG" id="mur:EQY75_12975"/>
<dbReference type="Gene3D" id="3.40.630.30">
    <property type="match status" value="1"/>
</dbReference>
<dbReference type="EMBL" id="CP035544">
    <property type="protein sequence ID" value="QBA65363.1"/>
    <property type="molecule type" value="Genomic_DNA"/>
</dbReference>
<dbReference type="InterPro" id="IPR000182">
    <property type="entry name" value="GNAT_dom"/>
</dbReference>
<dbReference type="CDD" id="cd04301">
    <property type="entry name" value="NAT_SF"/>
    <property type="match status" value="1"/>
</dbReference>
<gene>
    <name evidence="2" type="ORF">EQY75_12975</name>
</gene>
<reference evidence="2 3" key="1">
    <citation type="submission" date="2019-01" db="EMBL/GenBank/DDBJ databases">
        <title>Muriicola soli sp. nov., isolated from soil.</title>
        <authorList>
            <person name="Kang H.J."/>
            <person name="Kim S.B."/>
        </authorList>
    </citation>
    <scope>NUCLEOTIDE SEQUENCE [LARGE SCALE GENOMIC DNA]</scope>
    <source>
        <strain evidence="2 3">MMS17-SY002</strain>
    </source>
</reference>
<dbReference type="OrthoDB" id="9796171at2"/>
<dbReference type="SUPFAM" id="SSF55729">
    <property type="entry name" value="Acyl-CoA N-acyltransferases (Nat)"/>
    <property type="match status" value="1"/>
</dbReference>
<sequence>MEIAIKSFKKLSKQELYRILQLRNEIFIVEQNCPYLDLDNLDEKAYHALGIDASGICAYTRIFKAGDYFEEPSIGRVAVSEDCRGRGFGKEIMQASVDYIDAKWPMQNIVISAQLYLKKFYQELGFETIEEEYLEDDIPHIKMKRRWIPQSP</sequence>
<feature type="domain" description="N-acetyltransferase" evidence="1">
    <location>
        <begin position="6"/>
        <end position="148"/>
    </location>
</feature>
<protein>
    <submittedName>
        <fullName evidence="2">GNAT family N-acetyltransferase</fullName>
    </submittedName>
</protein>
<evidence type="ECO:0000313" key="2">
    <source>
        <dbReference type="EMBL" id="QBA65363.1"/>
    </source>
</evidence>
<dbReference type="AlphaFoldDB" id="A0A411ECV9"/>
<keyword evidence="3" id="KW-1185">Reference proteome</keyword>
<dbReference type="InterPro" id="IPR016181">
    <property type="entry name" value="Acyl_CoA_acyltransferase"/>
</dbReference>
<name>A0A411ECV9_9FLAO</name>
<evidence type="ECO:0000313" key="3">
    <source>
        <dbReference type="Proteomes" id="UP000290889"/>
    </source>
</evidence>
<organism evidence="2 3">
    <name type="scientific">Muriicola soli</name>
    <dbReference type="NCBI Taxonomy" id="2507538"/>
    <lineage>
        <taxon>Bacteria</taxon>
        <taxon>Pseudomonadati</taxon>
        <taxon>Bacteroidota</taxon>
        <taxon>Flavobacteriia</taxon>
        <taxon>Flavobacteriales</taxon>
        <taxon>Flavobacteriaceae</taxon>
        <taxon>Muriicola</taxon>
    </lineage>
</organism>